<dbReference type="PROSITE" id="PS50042">
    <property type="entry name" value="CNMP_BINDING_3"/>
    <property type="match status" value="1"/>
</dbReference>
<dbReference type="InterPro" id="IPR018490">
    <property type="entry name" value="cNMP-bd_dom_sf"/>
</dbReference>
<dbReference type="InterPro" id="IPR000595">
    <property type="entry name" value="cNMP-bd_dom"/>
</dbReference>
<gene>
    <name evidence="1" type="ORF">SMTD_LOCUS21908</name>
</gene>
<evidence type="ECO:0000313" key="2">
    <source>
        <dbReference type="Proteomes" id="UP000269396"/>
    </source>
</evidence>
<dbReference type="Gene3D" id="2.60.120.10">
    <property type="entry name" value="Jelly Rolls"/>
    <property type="match status" value="1"/>
</dbReference>
<keyword evidence="2" id="KW-1185">Reference proteome</keyword>
<name>A0A183Q5M2_9TREM</name>
<feature type="non-terminal residue" evidence="1">
    <location>
        <position position="1"/>
    </location>
</feature>
<evidence type="ECO:0000313" key="1">
    <source>
        <dbReference type="EMBL" id="VDP85977.1"/>
    </source>
</evidence>
<dbReference type="SUPFAM" id="SSF51206">
    <property type="entry name" value="cAMP-binding domain-like"/>
    <property type="match status" value="1"/>
</dbReference>
<accession>A0A183Q5M2</accession>
<sequence length="84" mass="9658">KGDIFGQPIFKDTDVGQSAASVRALTYCDLQCIKRDKLIDILKFYSQFAVSFSRTLVLSYNLRNRVSSFLSFIYAYFVVCINHM</sequence>
<dbReference type="GO" id="GO:0008076">
    <property type="term" value="C:voltage-gated potassium channel complex"/>
    <property type="evidence" value="ECO:0007669"/>
    <property type="project" value="TreeGrafter"/>
</dbReference>
<dbReference type="STRING" id="31246.A0A183Q5M2"/>
<reference evidence="1 2" key="1">
    <citation type="submission" date="2018-11" db="EMBL/GenBank/DDBJ databases">
        <authorList>
            <consortium name="Pathogen Informatics"/>
        </authorList>
    </citation>
    <scope>NUCLEOTIDE SEQUENCE [LARGE SCALE GENOMIC DNA]</scope>
    <source>
        <strain>Denwood</strain>
        <strain evidence="2">Zambia</strain>
    </source>
</reference>
<dbReference type="AlphaFoldDB" id="A0A183Q5M2"/>
<dbReference type="GO" id="GO:0042391">
    <property type="term" value="P:regulation of membrane potential"/>
    <property type="evidence" value="ECO:0007669"/>
    <property type="project" value="TreeGrafter"/>
</dbReference>
<dbReference type="InterPro" id="IPR050818">
    <property type="entry name" value="KCNH_animal-type"/>
</dbReference>
<protein>
    <submittedName>
        <fullName evidence="1">Uncharacterized protein</fullName>
    </submittedName>
</protein>
<proteinExistence type="predicted"/>
<dbReference type="InterPro" id="IPR014710">
    <property type="entry name" value="RmlC-like_jellyroll"/>
</dbReference>
<organism evidence="1 2">
    <name type="scientific">Schistosoma mattheei</name>
    <dbReference type="NCBI Taxonomy" id="31246"/>
    <lineage>
        <taxon>Eukaryota</taxon>
        <taxon>Metazoa</taxon>
        <taxon>Spiralia</taxon>
        <taxon>Lophotrochozoa</taxon>
        <taxon>Platyhelminthes</taxon>
        <taxon>Trematoda</taxon>
        <taxon>Digenea</taxon>
        <taxon>Strigeidida</taxon>
        <taxon>Schistosomatoidea</taxon>
        <taxon>Schistosomatidae</taxon>
        <taxon>Schistosoma</taxon>
    </lineage>
</organism>
<dbReference type="GO" id="GO:0005249">
    <property type="term" value="F:voltage-gated potassium channel activity"/>
    <property type="evidence" value="ECO:0007669"/>
    <property type="project" value="TreeGrafter"/>
</dbReference>
<dbReference type="Proteomes" id="UP000269396">
    <property type="component" value="Unassembled WGS sequence"/>
</dbReference>
<dbReference type="PANTHER" id="PTHR10217:SF435">
    <property type="entry name" value="POTASSIUM VOLTAGE-GATED CHANNEL PROTEIN EAG"/>
    <property type="match status" value="1"/>
</dbReference>
<dbReference type="PANTHER" id="PTHR10217">
    <property type="entry name" value="VOLTAGE AND LIGAND GATED POTASSIUM CHANNEL"/>
    <property type="match status" value="1"/>
</dbReference>
<dbReference type="EMBL" id="UZAL01049010">
    <property type="protein sequence ID" value="VDP85977.1"/>
    <property type="molecule type" value="Genomic_DNA"/>
</dbReference>